<dbReference type="EMBL" id="AFNV02000011">
    <property type="protein sequence ID" value="ERJ19172.1"/>
    <property type="molecule type" value="Genomic_DNA"/>
</dbReference>
<comment type="subunit">
    <text evidence="6">Homodimer.</text>
</comment>
<feature type="domain" description="Flavodoxin-like fold" evidence="7">
    <location>
        <begin position="11"/>
        <end position="212"/>
    </location>
</feature>
<comment type="catalytic activity">
    <reaction evidence="6">
        <text>2 a quinone + NADH + H(+) = 2 a 1,4-benzosemiquinone + NAD(+)</text>
        <dbReference type="Rhea" id="RHEA:65952"/>
        <dbReference type="ChEBI" id="CHEBI:15378"/>
        <dbReference type="ChEBI" id="CHEBI:57540"/>
        <dbReference type="ChEBI" id="CHEBI:57945"/>
        <dbReference type="ChEBI" id="CHEBI:132124"/>
        <dbReference type="ChEBI" id="CHEBI:134225"/>
    </reaction>
</comment>
<evidence type="ECO:0000259" key="7">
    <source>
        <dbReference type="Pfam" id="PF02525"/>
    </source>
</evidence>
<keyword evidence="2 6" id="KW-0288">FMN</keyword>
<accession>U2ELV9</accession>
<dbReference type="InterPro" id="IPR029039">
    <property type="entry name" value="Flavoprotein-like_sf"/>
</dbReference>
<dbReference type="Gene3D" id="3.40.50.360">
    <property type="match status" value="1"/>
</dbReference>
<dbReference type="InterPro" id="IPR023048">
    <property type="entry name" value="NADH:quinone_OxRdtase_FMN_depd"/>
</dbReference>
<sequence>MNHCRQSTITHMLRIDASARQARSLSRMLGDLFIERWQQAEPDAPLIRRDVGIEPPPAISEDWIAAAFTPADERTEAQHAALSLSNTLIDELEQAHVVVITTPMYNYGMPAALKAWVDQVVRINRTFTFDLARGDRPLEPILGGKQLVLLTSSGEFGFGAGQFNEQAGHLLPHLRSVAGYLGAQNIHHVGIEYQEFGDDRFEASKAQAKTQVVALAAALCTD</sequence>
<name>U2ELV9_9GAMM</name>
<comment type="cofactor">
    <cofactor evidence="6">
        <name>FMN</name>
        <dbReference type="ChEBI" id="CHEBI:58210"/>
    </cofactor>
    <text evidence="6">Binds 1 FMN per subunit.</text>
</comment>
<evidence type="ECO:0000256" key="2">
    <source>
        <dbReference type="ARBA" id="ARBA00022643"/>
    </source>
</evidence>
<dbReference type="InterPro" id="IPR003680">
    <property type="entry name" value="Flavodoxin_fold"/>
</dbReference>
<comment type="function">
    <text evidence="6">Quinone reductase that provides resistance to thiol-specific stress caused by electrophilic quinones.</text>
</comment>
<dbReference type="GO" id="GO:0016652">
    <property type="term" value="F:oxidoreductase activity, acting on NAD(P)H as acceptor"/>
    <property type="evidence" value="ECO:0007669"/>
    <property type="project" value="UniProtKB-UniRule"/>
</dbReference>
<comment type="caution">
    <text evidence="6">Lacks conserved residue(s) required for the propagation of feature annotation.</text>
</comment>
<comment type="caution">
    <text evidence="8">The sequence shown here is derived from an EMBL/GenBank/DDBJ whole genome shotgun (WGS) entry which is preliminary data.</text>
</comment>
<dbReference type="RefSeq" id="WP_021031593.1">
    <property type="nucleotide sequence ID" value="NZ_AFNV02000011.1"/>
</dbReference>
<dbReference type="GO" id="GO:0016655">
    <property type="term" value="F:oxidoreductase activity, acting on NAD(P)H, quinone or similar compound as acceptor"/>
    <property type="evidence" value="ECO:0007669"/>
    <property type="project" value="InterPro"/>
</dbReference>
<evidence type="ECO:0000256" key="1">
    <source>
        <dbReference type="ARBA" id="ARBA00022630"/>
    </source>
</evidence>
<comment type="similarity">
    <text evidence="6">Belongs to the azoreductase type 1 family.</text>
</comment>
<evidence type="ECO:0000256" key="3">
    <source>
        <dbReference type="ARBA" id="ARBA00023002"/>
    </source>
</evidence>
<dbReference type="PANTHER" id="PTHR43741:SF2">
    <property type="entry name" value="FMN-DEPENDENT NADH:QUINONE OXIDOREDUCTASE"/>
    <property type="match status" value="1"/>
</dbReference>
<dbReference type="Proteomes" id="UP000006242">
    <property type="component" value="Unassembled WGS sequence"/>
</dbReference>
<proteinExistence type="inferred from homology"/>
<dbReference type="GO" id="GO:0010181">
    <property type="term" value="F:FMN binding"/>
    <property type="evidence" value="ECO:0007669"/>
    <property type="project" value="UniProtKB-UniRule"/>
</dbReference>
<protein>
    <recommendedName>
        <fullName evidence="6">FMN dependent NADH:quinone oxidoreductase</fullName>
        <ecNumber evidence="6">1.6.5.-</ecNumber>
    </recommendedName>
    <alternativeName>
        <fullName evidence="6">Azo-dye reductase</fullName>
    </alternativeName>
    <alternativeName>
        <fullName evidence="6">FMN-dependent NADH-azo compound oxidoreductase</fullName>
    </alternativeName>
    <alternativeName>
        <fullName evidence="6">FMN-dependent NADH-azoreductase</fullName>
        <ecNumber evidence="6">1.7.1.17</ecNumber>
    </alternativeName>
</protein>
<dbReference type="EC" id="1.6.5.-" evidence="6"/>
<dbReference type="SUPFAM" id="SSF52218">
    <property type="entry name" value="Flavoproteins"/>
    <property type="match status" value="1"/>
</dbReference>
<comment type="catalytic activity">
    <reaction evidence="5">
        <text>N,N-dimethyl-1,4-phenylenediamine + anthranilate + 2 NAD(+) = 2-(4-dimethylaminophenyl)diazenylbenzoate + 2 NADH + 2 H(+)</text>
        <dbReference type="Rhea" id="RHEA:55872"/>
        <dbReference type="ChEBI" id="CHEBI:15378"/>
        <dbReference type="ChEBI" id="CHEBI:15783"/>
        <dbReference type="ChEBI" id="CHEBI:16567"/>
        <dbReference type="ChEBI" id="CHEBI:57540"/>
        <dbReference type="ChEBI" id="CHEBI:57945"/>
        <dbReference type="ChEBI" id="CHEBI:71579"/>
        <dbReference type="EC" id="1.7.1.17"/>
    </reaction>
    <physiologicalReaction direction="right-to-left" evidence="5">
        <dbReference type="Rhea" id="RHEA:55874"/>
    </physiologicalReaction>
</comment>
<dbReference type="PANTHER" id="PTHR43741">
    <property type="entry name" value="FMN-DEPENDENT NADH-AZOREDUCTASE 1"/>
    <property type="match status" value="1"/>
</dbReference>
<keyword evidence="3 6" id="KW-0560">Oxidoreductase</keyword>
<dbReference type="eggNOG" id="COG1182">
    <property type="taxonomic scope" value="Bacteria"/>
</dbReference>
<evidence type="ECO:0000256" key="4">
    <source>
        <dbReference type="ARBA" id="ARBA00023027"/>
    </source>
</evidence>
<dbReference type="GO" id="GO:0009055">
    <property type="term" value="F:electron transfer activity"/>
    <property type="evidence" value="ECO:0007669"/>
    <property type="project" value="UniProtKB-UniRule"/>
</dbReference>
<reference evidence="8 9" key="2">
    <citation type="journal article" date="2013" name="PLoS ONE">
        <title>INDIGO - INtegrated Data Warehouse of MIcrobial GenOmes with Examples from the Red Sea Extremophiles.</title>
        <authorList>
            <person name="Alam I."/>
            <person name="Antunes A."/>
            <person name="Kamau A.A."/>
            <person name="Ba Alawi W."/>
            <person name="Kalkatawi M."/>
            <person name="Stingl U."/>
            <person name="Bajic V.B."/>
        </authorList>
    </citation>
    <scope>NUCLEOTIDE SEQUENCE [LARGE SCALE GENOMIC DNA]</scope>
    <source>
        <strain evidence="8 9">E1L3A</strain>
    </source>
</reference>
<comment type="function">
    <text evidence="6">Also exhibits azoreductase activity. Catalyzes the reductive cleavage of the azo bond in aromatic azo compounds to the corresponding amines.</text>
</comment>
<evidence type="ECO:0000256" key="5">
    <source>
        <dbReference type="ARBA" id="ARBA00048542"/>
    </source>
</evidence>
<evidence type="ECO:0000313" key="8">
    <source>
        <dbReference type="EMBL" id="ERJ19172.1"/>
    </source>
</evidence>
<dbReference type="EC" id="1.7.1.17" evidence="6"/>
<reference evidence="8 9" key="1">
    <citation type="journal article" date="2011" name="J. Bacteriol.">
        <title>Genome sequence of Salinisphaera shabanensis, a gammaproteobacterium from the harsh, variable environment of the brine-seawater interface of the Shaban Deep in the Red Sea.</title>
        <authorList>
            <person name="Antunes A."/>
            <person name="Alam I."/>
            <person name="Bajic V.B."/>
            <person name="Stingl U."/>
        </authorList>
    </citation>
    <scope>NUCLEOTIDE SEQUENCE [LARGE SCALE GENOMIC DNA]</scope>
    <source>
        <strain evidence="8 9">E1L3A</strain>
    </source>
</reference>
<dbReference type="Pfam" id="PF02525">
    <property type="entry name" value="Flavodoxin_2"/>
    <property type="match status" value="1"/>
</dbReference>
<dbReference type="STRING" id="1033802.SSPSH_001780"/>
<evidence type="ECO:0000256" key="6">
    <source>
        <dbReference type="HAMAP-Rule" id="MF_01216"/>
    </source>
</evidence>
<keyword evidence="1 6" id="KW-0285">Flavoprotein</keyword>
<organism evidence="8 9">
    <name type="scientific">Salinisphaera shabanensis E1L3A</name>
    <dbReference type="NCBI Taxonomy" id="1033802"/>
    <lineage>
        <taxon>Bacteria</taxon>
        <taxon>Pseudomonadati</taxon>
        <taxon>Pseudomonadota</taxon>
        <taxon>Gammaproteobacteria</taxon>
        <taxon>Salinisphaerales</taxon>
        <taxon>Salinisphaeraceae</taxon>
        <taxon>Salinisphaera</taxon>
    </lineage>
</organism>
<gene>
    <name evidence="8" type="primary">azoR1</name>
    <name evidence="6" type="synonym">azoR</name>
    <name evidence="8" type="ORF">SSPSH_001780</name>
</gene>
<dbReference type="InterPro" id="IPR050104">
    <property type="entry name" value="FMN-dep_NADH:Q_OxRdtase_AzoR1"/>
</dbReference>
<dbReference type="HAMAP" id="MF_01216">
    <property type="entry name" value="Azoreductase_type1"/>
    <property type="match status" value="1"/>
</dbReference>
<keyword evidence="9" id="KW-1185">Reference proteome</keyword>
<dbReference type="AlphaFoldDB" id="U2ELV9"/>
<feature type="binding site" evidence="6">
    <location>
        <begin position="24"/>
        <end position="26"/>
    </location>
    <ligand>
        <name>FMN</name>
        <dbReference type="ChEBI" id="CHEBI:58210"/>
    </ligand>
</feature>
<evidence type="ECO:0000313" key="9">
    <source>
        <dbReference type="Proteomes" id="UP000006242"/>
    </source>
</evidence>
<feature type="binding site" evidence="6">
    <location>
        <position position="18"/>
    </location>
    <ligand>
        <name>FMN</name>
        <dbReference type="ChEBI" id="CHEBI:58210"/>
    </ligand>
</feature>
<keyword evidence="4 6" id="KW-0520">NAD</keyword>